<keyword evidence="2" id="KW-1185">Reference proteome</keyword>
<dbReference type="AlphaFoldDB" id="A0A942TKV3"/>
<sequence length="141" mass="15867">MVQKRIDLPLSKLANGAIQEKLDYELKKVFDNIHDKNTKAQDKRTITIKLEFKPDENRQTVAVTSNFTTSLANVEGVSTTVLTGRDLHTGNVEAKELRSNVPGQTYFDEDLTTRTDVGVPVDVIEQELNRKKVINLQAERG</sequence>
<protein>
    <submittedName>
        <fullName evidence="1">Replication terminator protein</fullName>
    </submittedName>
</protein>
<dbReference type="Proteomes" id="UP000682713">
    <property type="component" value="Unassembled WGS sequence"/>
</dbReference>
<evidence type="ECO:0000313" key="1">
    <source>
        <dbReference type="EMBL" id="MBS4198586.1"/>
    </source>
</evidence>
<gene>
    <name evidence="1" type="ORF">KHA93_02845</name>
</gene>
<dbReference type="RefSeq" id="WP_213109331.1">
    <property type="nucleotide sequence ID" value="NZ_JAGYPJ010000001.1"/>
</dbReference>
<dbReference type="EMBL" id="JAGYPJ010000001">
    <property type="protein sequence ID" value="MBS4198586.1"/>
    <property type="molecule type" value="Genomic_DNA"/>
</dbReference>
<organism evidence="1 2">
    <name type="scientific">Lederbergia citrisecunda</name>
    <dbReference type="NCBI Taxonomy" id="2833583"/>
    <lineage>
        <taxon>Bacteria</taxon>
        <taxon>Bacillati</taxon>
        <taxon>Bacillota</taxon>
        <taxon>Bacilli</taxon>
        <taxon>Bacillales</taxon>
        <taxon>Bacillaceae</taxon>
        <taxon>Lederbergia</taxon>
    </lineage>
</organism>
<name>A0A942TKV3_9BACI</name>
<proteinExistence type="predicted"/>
<comment type="caution">
    <text evidence="1">The sequence shown here is derived from an EMBL/GenBank/DDBJ whole genome shotgun (WGS) entry which is preliminary data.</text>
</comment>
<evidence type="ECO:0000313" key="2">
    <source>
        <dbReference type="Proteomes" id="UP000682713"/>
    </source>
</evidence>
<reference evidence="1 2" key="1">
    <citation type="submission" date="2021-05" db="EMBL/GenBank/DDBJ databases">
        <title>Novel Bacillus species.</title>
        <authorList>
            <person name="Liu G."/>
        </authorList>
    </citation>
    <scope>NUCLEOTIDE SEQUENCE [LARGE SCALE GENOMIC DNA]</scope>
    <source>
        <strain evidence="1 2">FJAT-49732</strain>
    </source>
</reference>
<accession>A0A942TKV3</accession>